<reference evidence="3 4" key="1">
    <citation type="submission" date="2021-03" db="EMBL/GenBank/DDBJ databases">
        <title>Genomic Encyclopedia of Type Strains, Phase IV (KMG-IV): sequencing the most valuable type-strain genomes for metagenomic binning, comparative biology and taxonomic classification.</title>
        <authorList>
            <person name="Goeker M."/>
        </authorList>
    </citation>
    <scope>NUCLEOTIDE SEQUENCE [LARGE SCALE GENOMIC DNA]</scope>
    <source>
        <strain evidence="3 4">DSM 40499</strain>
    </source>
</reference>
<sequence length="94" mass="8929">MDRSLVSVRAALVLLLAALAGVSAGLLSVLAGNGIAGGVLAGLTAAGGAVPVFNQAIAPDTSHCRTAVRGAESNTTYSGPAVRGADSKGGGARG</sequence>
<evidence type="ECO:0000313" key="4">
    <source>
        <dbReference type="Proteomes" id="UP001519309"/>
    </source>
</evidence>
<keyword evidence="2" id="KW-0812">Transmembrane</keyword>
<gene>
    <name evidence="3" type="ORF">J2Z21_000674</name>
</gene>
<evidence type="ECO:0000256" key="2">
    <source>
        <dbReference type="SAM" id="Phobius"/>
    </source>
</evidence>
<organism evidence="3 4">
    <name type="scientific">Streptomyces griseochromogenes</name>
    <dbReference type="NCBI Taxonomy" id="68214"/>
    <lineage>
        <taxon>Bacteria</taxon>
        <taxon>Bacillati</taxon>
        <taxon>Actinomycetota</taxon>
        <taxon>Actinomycetes</taxon>
        <taxon>Kitasatosporales</taxon>
        <taxon>Streptomycetaceae</taxon>
        <taxon>Streptomyces</taxon>
    </lineage>
</organism>
<comment type="caution">
    <text evidence="3">The sequence shown here is derived from an EMBL/GenBank/DDBJ whole genome shotgun (WGS) entry which is preliminary data.</text>
</comment>
<evidence type="ECO:0000256" key="1">
    <source>
        <dbReference type="SAM" id="MobiDB-lite"/>
    </source>
</evidence>
<keyword evidence="4" id="KW-1185">Reference proteome</keyword>
<keyword evidence="2" id="KW-0472">Membrane</keyword>
<evidence type="ECO:0000313" key="3">
    <source>
        <dbReference type="EMBL" id="MBP2047752.1"/>
    </source>
</evidence>
<name>A0ABS4LK38_9ACTN</name>
<dbReference type="RefSeq" id="WP_079147058.1">
    <property type="nucleotide sequence ID" value="NZ_CP016279.1"/>
</dbReference>
<feature type="transmembrane region" description="Helical" evidence="2">
    <location>
        <begin position="34"/>
        <end position="53"/>
    </location>
</feature>
<feature type="region of interest" description="Disordered" evidence="1">
    <location>
        <begin position="70"/>
        <end position="94"/>
    </location>
</feature>
<proteinExistence type="predicted"/>
<dbReference type="Proteomes" id="UP001519309">
    <property type="component" value="Unassembled WGS sequence"/>
</dbReference>
<keyword evidence="2" id="KW-1133">Transmembrane helix</keyword>
<dbReference type="EMBL" id="JAGGLP010000001">
    <property type="protein sequence ID" value="MBP2047752.1"/>
    <property type="molecule type" value="Genomic_DNA"/>
</dbReference>
<protein>
    <submittedName>
        <fullName evidence="3">Membrane protein YccC</fullName>
    </submittedName>
</protein>
<accession>A0ABS4LK38</accession>